<feature type="transmembrane region" description="Helical" evidence="7">
    <location>
        <begin position="184"/>
        <end position="207"/>
    </location>
</feature>
<dbReference type="Pfam" id="PF00528">
    <property type="entry name" value="BPD_transp_1"/>
    <property type="match status" value="1"/>
</dbReference>
<sequence>MTSNTAQKDVLPQNEQPYVNKPISKGKYIRVQMKRNWQGYVMVAPFLIMFTAFTVVPVVLSILLSFTSFNMLEFPEWKGLQNYVQLFLADDLFITAFSNTLMFAITTGPASFILSFIVAWFINELSPKMRALVTIIFYAPSIAGTAYLVFGIFFQGDIYGYVNGWLLRMGLITQPIVFFKDTRYIVPLCIVVALWTSLGTTFLSNIAGLQGVDHSLYEAGAIDGVKNRWQEAWYITLPQMRSILLFGAVMAITQSFGFGGIVNALCGNPSTDYVAWTLQHHLTEYMNVRFEYGYASAIAVMLFFIMMVSNLLVQKFLSKVGQ</sequence>
<keyword evidence="5 7" id="KW-1133">Transmembrane helix</keyword>
<proteinExistence type="inferred from homology"/>
<reference evidence="10 12" key="2">
    <citation type="submission" date="2022-03" db="EMBL/GenBank/DDBJ databases">
        <title>Metagenome-assembled genomes from swine fecal metagenomes.</title>
        <authorList>
            <person name="Holman D.B."/>
            <person name="Kommadath A."/>
        </authorList>
    </citation>
    <scope>NUCLEOTIDE SEQUENCE [LARGE SCALE GENOMIC DNA]</scope>
    <source>
        <strain evidence="10">SUG147</strain>
    </source>
</reference>
<dbReference type="InterPro" id="IPR035906">
    <property type="entry name" value="MetI-like_sf"/>
</dbReference>
<dbReference type="EMBL" id="JALEMU010000131">
    <property type="protein sequence ID" value="MCI5756249.1"/>
    <property type="molecule type" value="Genomic_DNA"/>
</dbReference>
<dbReference type="PANTHER" id="PTHR30193:SF37">
    <property type="entry name" value="INNER MEMBRANE ABC TRANSPORTER PERMEASE PROTEIN YCJO"/>
    <property type="match status" value="1"/>
</dbReference>
<gene>
    <name evidence="9" type="ORF">BN580_00690</name>
    <name evidence="10" type="ORF">MR241_08165</name>
</gene>
<dbReference type="EMBL" id="CBFW010000025">
    <property type="protein sequence ID" value="CDC70238.1"/>
    <property type="molecule type" value="Genomic_DNA"/>
</dbReference>
<evidence type="ECO:0000256" key="6">
    <source>
        <dbReference type="ARBA" id="ARBA00023136"/>
    </source>
</evidence>
<accession>R6T9Y7</accession>
<comment type="subcellular location">
    <subcellularLocation>
        <location evidence="1 7">Cell membrane</location>
        <topology evidence="1 7">Multi-pass membrane protein</topology>
    </subcellularLocation>
</comment>
<reference evidence="9" key="1">
    <citation type="submission" date="2012-11" db="EMBL/GenBank/DDBJ databases">
        <title>Dependencies among metagenomic species, viruses, plasmids and units of genetic variation.</title>
        <authorList>
            <person name="Nielsen H.B."/>
            <person name="Almeida M."/>
            <person name="Juncker A.S."/>
            <person name="Rasmussen S."/>
            <person name="Li J."/>
            <person name="Sunagawa S."/>
            <person name="Plichta D."/>
            <person name="Gautier L."/>
            <person name="Le Chatelier E."/>
            <person name="Peletier E."/>
            <person name="Bonde I."/>
            <person name="Nielsen T."/>
            <person name="Manichanh C."/>
            <person name="Arumugam M."/>
            <person name="Batto J."/>
            <person name="Santos M.B.Q.D."/>
            <person name="Blom N."/>
            <person name="Borruel N."/>
            <person name="Burgdorf K.S."/>
            <person name="Boumezbeur F."/>
            <person name="Casellas F."/>
            <person name="Dore J."/>
            <person name="Guarner F."/>
            <person name="Hansen T."/>
            <person name="Hildebrand F."/>
            <person name="Kaas R.S."/>
            <person name="Kennedy S."/>
            <person name="Kristiansen K."/>
            <person name="Kultima J.R."/>
            <person name="Leonard P."/>
            <person name="Levenez F."/>
            <person name="Lund O."/>
            <person name="Moumen B."/>
            <person name="Le Paslier D."/>
            <person name="Pons N."/>
            <person name="Pedersen O."/>
            <person name="Prifti E."/>
            <person name="Qin J."/>
            <person name="Raes J."/>
            <person name="Tap J."/>
            <person name="Tims S."/>
            <person name="Ussery D.W."/>
            <person name="Yamada T."/>
            <person name="MetaHit consortium"/>
            <person name="Renault P."/>
            <person name="Sicheritz-Ponten T."/>
            <person name="Bork P."/>
            <person name="Wang J."/>
            <person name="Brunak S."/>
            <person name="Ehrlich S.D."/>
        </authorList>
    </citation>
    <scope>NUCLEOTIDE SEQUENCE [LARGE SCALE GENOMIC DNA]</scope>
</reference>
<keyword evidence="3" id="KW-1003">Cell membrane</keyword>
<dbReference type="Proteomes" id="UP000017938">
    <property type="component" value="Unassembled WGS sequence"/>
</dbReference>
<keyword evidence="4 7" id="KW-0812">Transmembrane</keyword>
<dbReference type="Gene3D" id="1.10.3720.10">
    <property type="entry name" value="MetI-like"/>
    <property type="match status" value="1"/>
</dbReference>
<feature type="transmembrane region" description="Helical" evidence="7">
    <location>
        <begin position="292"/>
        <end position="313"/>
    </location>
</feature>
<keyword evidence="9" id="KW-0762">Sugar transport</keyword>
<dbReference type="PANTHER" id="PTHR30193">
    <property type="entry name" value="ABC TRANSPORTER PERMEASE PROTEIN"/>
    <property type="match status" value="1"/>
</dbReference>
<dbReference type="CDD" id="cd06261">
    <property type="entry name" value="TM_PBP2"/>
    <property type="match status" value="1"/>
</dbReference>
<dbReference type="InterPro" id="IPR051393">
    <property type="entry name" value="ABC_transporter_permease"/>
</dbReference>
<dbReference type="GO" id="GO:0005886">
    <property type="term" value="C:plasma membrane"/>
    <property type="evidence" value="ECO:0007669"/>
    <property type="project" value="UniProtKB-SubCell"/>
</dbReference>
<evidence type="ECO:0000256" key="1">
    <source>
        <dbReference type="ARBA" id="ARBA00004651"/>
    </source>
</evidence>
<organism evidence="9 11">
    <name type="scientific">Candidatus Colimorpha enterica</name>
    <dbReference type="NCBI Taxonomy" id="3083063"/>
    <lineage>
        <taxon>Bacteria</taxon>
        <taxon>Pseudomonadati</taxon>
        <taxon>Bacteroidota</taxon>
        <taxon>Bacteroidia</taxon>
        <taxon>Bacteroidales</taxon>
        <taxon>Candidatus Colimorpha</taxon>
    </lineage>
</organism>
<evidence type="ECO:0000313" key="11">
    <source>
        <dbReference type="Proteomes" id="UP000017938"/>
    </source>
</evidence>
<evidence type="ECO:0000256" key="7">
    <source>
        <dbReference type="RuleBase" id="RU363032"/>
    </source>
</evidence>
<evidence type="ECO:0000313" key="9">
    <source>
        <dbReference type="EMBL" id="CDC70238.1"/>
    </source>
</evidence>
<protein>
    <submittedName>
        <fullName evidence="9">Putative ABC-type sugar transport system permease component</fullName>
    </submittedName>
    <submittedName>
        <fullName evidence="10">Sugar ABC transporter permease</fullName>
    </submittedName>
</protein>
<feature type="transmembrane region" description="Helical" evidence="7">
    <location>
        <begin position="243"/>
        <end position="265"/>
    </location>
</feature>
<comment type="similarity">
    <text evidence="7">Belongs to the binding-protein-dependent transport system permease family.</text>
</comment>
<evidence type="ECO:0000256" key="3">
    <source>
        <dbReference type="ARBA" id="ARBA00022475"/>
    </source>
</evidence>
<dbReference type="InterPro" id="IPR000515">
    <property type="entry name" value="MetI-like"/>
</dbReference>
<evidence type="ECO:0000313" key="10">
    <source>
        <dbReference type="EMBL" id="MCI5756249.1"/>
    </source>
</evidence>
<comment type="caution">
    <text evidence="9">The sequence shown here is derived from an EMBL/GenBank/DDBJ whole genome shotgun (WGS) entry which is preliminary data.</text>
</comment>
<evidence type="ECO:0000313" key="12">
    <source>
        <dbReference type="Proteomes" id="UP001139365"/>
    </source>
</evidence>
<evidence type="ECO:0000259" key="8">
    <source>
        <dbReference type="PROSITE" id="PS50928"/>
    </source>
</evidence>
<feature type="transmembrane region" description="Helical" evidence="7">
    <location>
        <begin position="135"/>
        <end position="154"/>
    </location>
</feature>
<dbReference type="STRING" id="1263015.BN580_00690"/>
<dbReference type="Proteomes" id="UP001139365">
    <property type="component" value="Unassembled WGS sequence"/>
</dbReference>
<keyword evidence="2 7" id="KW-0813">Transport</keyword>
<dbReference type="AlphaFoldDB" id="R6T9Y7"/>
<feature type="domain" description="ABC transmembrane type-1" evidence="8">
    <location>
        <begin position="97"/>
        <end position="313"/>
    </location>
</feature>
<evidence type="ECO:0000256" key="5">
    <source>
        <dbReference type="ARBA" id="ARBA00022989"/>
    </source>
</evidence>
<evidence type="ECO:0000256" key="4">
    <source>
        <dbReference type="ARBA" id="ARBA00022692"/>
    </source>
</evidence>
<dbReference type="GO" id="GO:0055085">
    <property type="term" value="P:transmembrane transport"/>
    <property type="evidence" value="ECO:0007669"/>
    <property type="project" value="InterPro"/>
</dbReference>
<name>R6T9Y7_9BACT</name>
<dbReference type="SUPFAM" id="SSF161098">
    <property type="entry name" value="MetI-like"/>
    <property type="match status" value="1"/>
</dbReference>
<evidence type="ECO:0000256" key="2">
    <source>
        <dbReference type="ARBA" id="ARBA00022448"/>
    </source>
</evidence>
<dbReference type="PROSITE" id="PS50928">
    <property type="entry name" value="ABC_TM1"/>
    <property type="match status" value="1"/>
</dbReference>
<feature type="transmembrane region" description="Helical" evidence="7">
    <location>
        <begin position="101"/>
        <end position="123"/>
    </location>
</feature>
<feature type="transmembrane region" description="Helical" evidence="7">
    <location>
        <begin position="40"/>
        <end position="66"/>
    </location>
</feature>
<keyword evidence="6 7" id="KW-0472">Membrane</keyword>